<dbReference type="RefSeq" id="WP_378557928.1">
    <property type="nucleotide sequence ID" value="NZ_JBHSDL010000007.1"/>
</dbReference>
<organism evidence="1 2">
    <name type="scientific">Nocardia halotolerans</name>
    <dbReference type="NCBI Taxonomy" id="1755878"/>
    <lineage>
        <taxon>Bacteria</taxon>
        <taxon>Bacillati</taxon>
        <taxon>Actinomycetota</taxon>
        <taxon>Actinomycetes</taxon>
        <taxon>Mycobacteriales</taxon>
        <taxon>Nocardiaceae</taxon>
        <taxon>Nocardia</taxon>
    </lineage>
</organism>
<proteinExistence type="predicted"/>
<dbReference type="EMBL" id="JBHSDL010000007">
    <property type="protein sequence ID" value="MFC4373954.1"/>
    <property type="molecule type" value="Genomic_DNA"/>
</dbReference>
<accession>A0ABV8VEP8</accession>
<dbReference type="Proteomes" id="UP001595844">
    <property type="component" value="Unassembled WGS sequence"/>
</dbReference>
<sequence length="95" mass="10256">MYEEPGEHPSYEQRAAPVLAEIVEGWELPEGAYLTDTIRRGVLAVLEATGIEDGEVLADLAIGPVVTTLGRLEADLADARRRIEDLEAALGRRAG</sequence>
<keyword evidence="2" id="KW-1185">Reference proteome</keyword>
<gene>
    <name evidence="1" type="ORF">ACFO5K_07540</name>
</gene>
<evidence type="ECO:0000313" key="1">
    <source>
        <dbReference type="EMBL" id="MFC4373954.1"/>
    </source>
</evidence>
<protein>
    <submittedName>
        <fullName evidence="1">Uncharacterized protein</fullName>
    </submittedName>
</protein>
<name>A0ABV8VEP8_9NOCA</name>
<reference evidence="2" key="1">
    <citation type="journal article" date="2019" name="Int. J. Syst. Evol. Microbiol.">
        <title>The Global Catalogue of Microorganisms (GCM) 10K type strain sequencing project: providing services to taxonomists for standard genome sequencing and annotation.</title>
        <authorList>
            <consortium name="The Broad Institute Genomics Platform"/>
            <consortium name="The Broad Institute Genome Sequencing Center for Infectious Disease"/>
            <person name="Wu L."/>
            <person name="Ma J."/>
        </authorList>
    </citation>
    <scope>NUCLEOTIDE SEQUENCE [LARGE SCALE GENOMIC DNA]</scope>
    <source>
        <strain evidence="2">IBRC-M 10490</strain>
    </source>
</reference>
<comment type="caution">
    <text evidence="1">The sequence shown here is derived from an EMBL/GenBank/DDBJ whole genome shotgun (WGS) entry which is preliminary data.</text>
</comment>
<evidence type="ECO:0000313" key="2">
    <source>
        <dbReference type="Proteomes" id="UP001595844"/>
    </source>
</evidence>